<keyword evidence="1 3" id="KW-0315">Glutamine amidotransferase</keyword>
<dbReference type="Pfam" id="PF13230">
    <property type="entry name" value="GATase_4"/>
    <property type="match status" value="1"/>
</dbReference>
<dbReference type="OrthoDB" id="9804310at2"/>
<dbReference type="InterPro" id="IPR029055">
    <property type="entry name" value="Ntn_hydrolases_N"/>
</dbReference>
<sequence length="279" mass="31379">MCRWIAYRGETRAFEQYVTEPVHSLIAQSLRSLEATARTNGDGFGLGWYGIHPEPGLYRETRPAWSDENLRYLCRHLESHMFFAHVRAATCTAVTRQNCHPFVCGQWMFMHNGFIGSWNRLRRRVESMISDEFYPSRLGTTDSEAVFLAMMGAGLVEDPVGATRRVMSELCKLVNEEDYREPVRFTSALTNGHDLFAFRFAENDSANSLYYRTAGDGLVVASEPLDRESGWEEVPTNHVLIGAASGSIDIVPFLPSELRQLGEERWSAQTVVAGAGKGK</sequence>
<dbReference type="GO" id="GO:0016740">
    <property type="term" value="F:transferase activity"/>
    <property type="evidence" value="ECO:0007669"/>
    <property type="project" value="UniProtKB-KW"/>
</dbReference>
<dbReference type="Gene3D" id="3.60.20.10">
    <property type="entry name" value="Glutamine Phosphoribosylpyrophosphate, subunit 1, domain 1"/>
    <property type="match status" value="1"/>
</dbReference>
<dbReference type="RefSeq" id="WP_079447737.1">
    <property type="nucleotide sequence ID" value="NZ_MWPQ01000051.1"/>
</dbReference>
<dbReference type="PROSITE" id="PS51278">
    <property type="entry name" value="GATASE_TYPE_2"/>
    <property type="match status" value="1"/>
</dbReference>
<evidence type="ECO:0000313" key="4">
    <source>
        <dbReference type="Proteomes" id="UP000189940"/>
    </source>
</evidence>
<dbReference type="EMBL" id="MWPQ01000051">
    <property type="protein sequence ID" value="OPH81953.1"/>
    <property type="molecule type" value="Genomic_DNA"/>
</dbReference>
<evidence type="ECO:0000259" key="2">
    <source>
        <dbReference type="PROSITE" id="PS51278"/>
    </source>
</evidence>
<dbReference type="PANTHER" id="PTHR43187:SF1">
    <property type="entry name" value="GLUTAMINE AMIDOTRANSFERASE DUG3-RELATED"/>
    <property type="match status" value="1"/>
</dbReference>
<dbReference type="InterPro" id="IPR052373">
    <property type="entry name" value="Gamma-glu_amide_hydrolase"/>
</dbReference>
<keyword evidence="3" id="KW-0808">Transferase</keyword>
<organism evidence="3 4">
    <name type="scientific">Nitrobacter vulgaris</name>
    <dbReference type="NCBI Taxonomy" id="29421"/>
    <lineage>
        <taxon>Bacteria</taxon>
        <taxon>Pseudomonadati</taxon>
        <taxon>Pseudomonadota</taxon>
        <taxon>Alphaproteobacteria</taxon>
        <taxon>Hyphomicrobiales</taxon>
        <taxon>Nitrobacteraceae</taxon>
        <taxon>Nitrobacter</taxon>
    </lineage>
</organism>
<feature type="domain" description="Glutamine amidotransferase type-2" evidence="2">
    <location>
        <begin position="2"/>
        <end position="279"/>
    </location>
</feature>
<keyword evidence="4" id="KW-1185">Reference proteome</keyword>
<reference evidence="3 4" key="1">
    <citation type="submission" date="2017-02" db="EMBL/GenBank/DDBJ databases">
        <title>Genome sequence of the nitrite-oxidizing bacterium Nitrobacter vulgaris strain Ab1.</title>
        <authorList>
            <person name="Mellbye B.L."/>
            <person name="Davis E.W."/>
            <person name="Spieck E."/>
            <person name="Chang J.H."/>
            <person name="Bottomley P.J."/>
            <person name="Sayavedra-Soto L.A."/>
        </authorList>
    </citation>
    <scope>NUCLEOTIDE SEQUENCE [LARGE SCALE GENOMIC DNA]</scope>
    <source>
        <strain evidence="3 4">Ab1</strain>
    </source>
</reference>
<dbReference type="STRING" id="29421.B2M20_14380"/>
<dbReference type="InterPro" id="IPR026869">
    <property type="entry name" value="EgtC-like"/>
</dbReference>
<gene>
    <name evidence="3" type="ORF">B2M20_14380</name>
</gene>
<name>A0A1V4HVL5_NITVU</name>
<protein>
    <submittedName>
        <fullName evidence="3">Class II glutamine amidotransferase</fullName>
    </submittedName>
</protein>
<dbReference type="PANTHER" id="PTHR43187">
    <property type="entry name" value="GLUTAMINE AMIDOTRANSFERASE DUG3-RELATED"/>
    <property type="match status" value="1"/>
</dbReference>
<comment type="caution">
    <text evidence="3">The sequence shown here is derived from an EMBL/GenBank/DDBJ whole genome shotgun (WGS) entry which is preliminary data.</text>
</comment>
<dbReference type="AlphaFoldDB" id="A0A1V4HVL5"/>
<proteinExistence type="predicted"/>
<accession>A0A1V4HVL5</accession>
<dbReference type="CDD" id="cd01908">
    <property type="entry name" value="YafJ"/>
    <property type="match status" value="1"/>
</dbReference>
<dbReference type="InterPro" id="IPR017932">
    <property type="entry name" value="GATase_2_dom"/>
</dbReference>
<dbReference type="SUPFAM" id="SSF56235">
    <property type="entry name" value="N-terminal nucleophile aminohydrolases (Ntn hydrolases)"/>
    <property type="match status" value="1"/>
</dbReference>
<dbReference type="Proteomes" id="UP000189940">
    <property type="component" value="Unassembled WGS sequence"/>
</dbReference>
<evidence type="ECO:0000313" key="3">
    <source>
        <dbReference type="EMBL" id="OPH81953.1"/>
    </source>
</evidence>
<evidence type="ECO:0000256" key="1">
    <source>
        <dbReference type="ARBA" id="ARBA00022962"/>
    </source>
</evidence>